<evidence type="ECO:0000313" key="10">
    <source>
        <dbReference type="Proteomes" id="UP000032568"/>
    </source>
</evidence>
<dbReference type="EMBL" id="CP059735">
    <property type="protein sequence ID" value="WDD97279.1"/>
    <property type="molecule type" value="Genomic_DNA"/>
</dbReference>
<evidence type="ECO:0000313" key="9">
    <source>
        <dbReference type="EMBL" id="WDD97279.1"/>
    </source>
</evidence>
<evidence type="ECO:0000256" key="5">
    <source>
        <dbReference type="ARBA" id="ARBA00022692"/>
    </source>
</evidence>
<keyword evidence="7 8" id="KW-0472">Membrane</keyword>
<name>A0AAE9YK79_9GAMM</name>
<evidence type="ECO:0000256" key="1">
    <source>
        <dbReference type="ARBA" id="ARBA00004651"/>
    </source>
</evidence>
<accession>A0AAE9YK79</accession>
<feature type="transmembrane region" description="Helical" evidence="8">
    <location>
        <begin position="20"/>
        <end position="52"/>
    </location>
</feature>
<dbReference type="AlphaFoldDB" id="A0AAE9YK79"/>
<keyword evidence="5 8" id="KW-0812">Transmembrane</keyword>
<dbReference type="GO" id="GO:0055085">
    <property type="term" value="P:transmembrane transport"/>
    <property type="evidence" value="ECO:0007669"/>
    <property type="project" value="TreeGrafter"/>
</dbReference>
<dbReference type="InterPro" id="IPR002549">
    <property type="entry name" value="AI-2E-like"/>
</dbReference>
<organism evidence="9 10">
    <name type="scientific">Thalassomonas actiniarum</name>
    <dbReference type="NCBI Taxonomy" id="485447"/>
    <lineage>
        <taxon>Bacteria</taxon>
        <taxon>Pseudomonadati</taxon>
        <taxon>Pseudomonadota</taxon>
        <taxon>Gammaproteobacteria</taxon>
        <taxon>Alteromonadales</taxon>
        <taxon>Colwelliaceae</taxon>
        <taxon>Thalassomonas</taxon>
    </lineage>
</organism>
<proteinExistence type="inferred from homology"/>
<evidence type="ECO:0000256" key="8">
    <source>
        <dbReference type="SAM" id="Phobius"/>
    </source>
</evidence>
<reference evidence="9 10" key="1">
    <citation type="journal article" date="2015" name="Genome Announc.">
        <title>Draft Genome Sequences of Marine Isolates of Thalassomonas viridans and Thalassomonas actiniarum.</title>
        <authorList>
            <person name="Olonade I."/>
            <person name="van Zyl L.J."/>
            <person name="Trindade M."/>
        </authorList>
    </citation>
    <scope>NUCLEOTIDE SEQUENCE [LARGE SCALE GENOMIC DNA]</scope>
    <source>
        <strain evidence="9 10">A5K-106</strain>
    </source>
</reference>
<sequence length="357" mass="39640">MVQMFADWYKRKFSDPHAVTLAVILIGAFMFIYFFSHLLMPVFVAIAIAFLLDLPANQLMKVGFSRTGAVTTVVSGFIGFSLLALLGLMPVMWQQSSNLLQEVPQMITHGQSYLLTLPEKYPEFVQAEQIETLINLVKEKLLDWGQIVLKASLNSISDIVALMIYLILVPLMVFFFLKDKEELMAGFVVFLPKERRMASQVGREMNQQIMNYIRGKVIEILIIGAVSTVTFIFLGLEYAVLLGVLVGLSVLVPYVGATIVTFPVLLVALFQWGASAQFGYVMIAYAIIQALDGNLLVPILFSEAVNLHPVTIIIAVILFGGLWGFWGVFFAIPLATLVKAVINAWSTSQQESIGESR</sequence>
<comment type="subcellular location">
    <subcellularLocation>
        <location evidence="1">Cell membrane</location>
        <topology evidence="1">Multi-pass membrane protein</topology>
    </subcellularLocation>
</comment>
<evidence type="ECO:0000256" key="4">
    <source>
        <dbReference type="ARBA" id="ARBA00022475"/>
    </source>
</evidence>
<dbReference type="PANTHER" id="PTHR21716:SF53">
    <property type="entry name" value="PERMEASE PERM-RELATED"/>
    <property type="match status" value="1"/>
</dbReference>
<keyword evidence="10" id="KW-1185">Reference proteome</keyword>
<gene>
    <name evidence="9" type="ORF">SG35_018285</name>
</gene>
<feature type="transmembrane region" description="Helical" evidence="8">
    <location>
        <begin position="73"/>
        <end position="93"/>
    </location>
</feature>
<feature type="transmembrane region" description="Helical" evidence="8">
    <location>
        <begin position="307"/>
        <end position="332"/>
    </location>
</feature>
<keyword evidence="3" id="KW-0813">Transport</keyword>
<dbReference type="KEGG" id="tact:SG35_018285"/>
<keyword evidence="6 8" id="KW-1133">Transmembrane helix</keyword>
<protein>
    <submittedName>
        <fullName evidence="9">AI-2E family transporter</fullName>
    </submittedName>
</protein>
<evidence type="ECO:0000256" key="7">
    <source>
        <dbReference type="ARBA" id="ARBA00023136"/>
    </source>
</evidence>
<dbReference type="PANTHER" id="PTHR21716">
    <property type="entry name" value="TRANSMEMBRANE PROTEIN"/>
    <property type="match status" value="1"/>
</dbReference>
<dbReference type="PRINTS" id="PR00173">
    <property type="entry name" value="EDTRNSPORT"/>
</dbReference>
<dbReference type="Pfam" id="PF01594">
    <property type="entry name" value="AI-2E_transport"/>
    <property type="match status" value="1"/>
</dbReference>
<keyword evidence="4" id="KW-1003">Cell membrane</keyword>
<feature type="transmembrane region" description="Helical" evidence="8">
    <location>
        <begin position="217"/>
        <end position="236"/>
    </location>
</feature>
<reference evidence="9 10" key="2">
    <citation type="journal article" date="2022" name="Mar. Drugs">
        <title>Bioassay-Guided Fractionation Leads to the Detection of Cholic Acid Generated by the Rare Thalassomonas sp.</title>
        <authorList>
            <person name="Pheiffer F."/>
            <person name="Schneider Y.K."/>
            <person name="Hansen E.H."/>
            <person name="Andersen J.H."/>
            <person name="Isaksson J."/>
            <person name="Busche T."/>
            <person name="R C."/>
            <person name="Kalinowski J."/>
            <person name="Zyl L.V."/>
            <person name="Trindade M."/>
        </authorList>
    </citation>
    <scope>NUCLEOTIDE SEQUENCE [LARGE SCALE GENOMIC DNA]</scope>
    <source>
        <strain evidence="9 10">A5K-106</strain>
    </source>
</reference>
<feature type="transmembrane region" description="Helical" evidence="8">
    <location>
        <begin position="159"/>
        <end position="177"/>
    </location>
</feature>
<dbReference type="GO" id="GO:0005886">
    <property type="term" value="C:plasma membrane"/>
    <property type="evidence" value="ECO:0007669"/>
    <property type="project" value="UniProtKB-SubCell"/>
</dbReference>
<dbReference type="RefSeq" id="WP_044836012.1">
    <property type="nucleotide sequence ID" value="NZ_CP059735.1"/>
</dbReference>
<feature type="transmembrane region" description="Helical" evidence="8">
    <location>
        <begin position="242"/>
        <end position="270"/>
    </location>
</feature>
<dbReference type="Proteomes" id="UP000032568">
    <property type="component" value="Chromosome"/>
</dbReference>
<feature type="transmembrane region" description="Helical" evidence="8">
    <location>
        <begin position="282"/>
        <end position="301"/>
    </location>
</feature>
<comment type="similarity">
    <text evidence="2">Belongs to the autoinducer-2 exporter (AI-2E) (TC 2.A.86) family.</text>
</comment>
<evidence type="ECO:0000256" key="2">
    <source>
        <dbReference type="ARBA" id="ARBA00009773"/>
    </source>
</evidence>
<evidence type="ECO:0000256" key="6">
    <source>
        <dbReference type="ARBA" id="ARBA00022989"/>
    </source>
</evidence>
<evidence type="ECO:0000256" key="3">
    <source>
        <dbReference type="ARBA" id="ARBA00022448"/>
    </source>
</evidence>